<dbReference type="SUPFAM" id="SSF56112">
    <property type="entry name" value="Protein kinase-like (PK-like)"/>
    <property type="match status" value="1"/>
</dbReference>
<dbReference type="SMR" id="A0A3B6RAD0"/>
<dbReference type="Proteomes" id="UP000019116">
    <property type="component" value="Chromosome 7A"/>
</dbReference>
<dbReference type="GO" id="GO:0005524">
    <property type="term" value="F:ATP binding"/>
    <property type="evidence" value="ECO:0007669"/>
    <property type="project" value="InterPro"/>
</dbReference>
<dbReference type="SMART" id="SM00220">
    <property type="entry name" value="S_TKc"/>
    <property type="match status" value="1"/>
</dbReference>
<evidence type="ECO:0000259" key="1">
    <source>
        <dbReference type="PROSITE" id="PS50011"/>
    </source>
</evidence>
<dbReference type="GO" id="GO:0004672">
    <property type="term" value="F:protein kinase activity"/>
    <property type="evidence" value="ECO:0007669"/>
    <property type="project" value="InterPro"/>
</dbReference>
<reference evidence="2" key="1">
    <citation type="submission" date="2018-08" db="EMBL/GenBank/DDBJ databases">
        <authorList>
            <person name="Rossello M."/>
        </authorList>
    </citation>
    <scope>NUCLEOTIDE SEQUENCE [LARGE SCALE GENOMIC DNA]</scope>
    <source>
        <strain evidence="2">cv. Chinese Spring</strain>
    </source>
</reference>
<accession>A0A3B6RAD0</accession>
<dbReference type="AlphaFoldDB" id="A0A3B6RAD0"/>
<evidence type="ECO:0000313" key="2">
    <source>
        <dbReference type="EnsemblPlants" id="TraesCS7A02G014800.2"/>
    </source>
</evidence>
<feature type="domain" description="Protein kinase" evidence="1">
    <location>
        <begin position="93"/>
        <end position="253"/>
    </location>
</feature>
<evidence type="ECO:0000313" key="3">
    <source>
        <dbReference type="Proteomes" id="UP000019116"/>
    </source>
</evidence>
<name>A0A3B6RAD0_WHEAT</name>
<dbReference type="Gene3D" id="1.10.510.10">
    <property type="entry name" value="Transferase(Phosphotransferase) domain 1"/>
    <property type="match status" value="1"/>
</dbReference>
<dbReference type="Gramene" id="TraesCS7A02G014800.2">
    <property type="protein sequence ID" value="TraesCS7A02G014800.2"/>
    <property type="gene ID" value="TraesCS7A02G014800"/>
</dbReference>
<dbReference type="OrthoDB" id="647973at2759"/>
<sequence length="253" mass="28733">MRQKIVVKVELKDGREKSKALAAVAVLPGVESISLEIHGNIMVIGDGVDIHHAVGKLRGLFGNAFLRSVEEIKKDDSPYEFTFGHLNHITNNFSEERIIGRGRRGLVYKGVQDNGEYVAVKKLNLMPGLDDEEFKNEFDNLKMVQHENTIRLVGYCHHTAQVLAEHNGKHVSARVKERYLCSEYLQGGSLDKHLSNEPCALVWHTCYKIIKGLCEGLHYLHKGFKYPICHLELNPTKVEEQEYTWRQNTSVNG</sequence>
<dbReference type="EnsemblPlants" id="TraesCS7A02G014800.2">
    <property type="protein sequence ID" value="TraesCS7A02G014800.2"/>
    <property type="gene ID" value="TraesCS7A02G014800"/>
</dbReference>
<proteinExistence type="predicted"/>
<dbReference type="PANTHER" id="PTHR45707">
    <property type="entry name" value="C2 CALCIUM/LIPID-BINDING PLANT PHOSPHORIBOSYLTRANSFERASE FAMILY PROTEIN"/>
    <property type="match status" value="1"/>
</dbReference>
<dbReference type="Gene3D" id="3.30.200.20">
    <property type="entry name" value="Phosphorylase Kinase, domain 1"/>
    <property type="match status" value="1"/>
</dbReference>
<dbReference type="InterPro" id="IPR000719">
    <property type="entry name" value="Prot_kinase_dom"/>
</dbReference>
<keyword evidence="3" id="KW-1185">Reference proteome</keyword>
<reference evidence="2" key="2">
    <citation type="submission" date="2018-10" db="UniProtKB">
        <authorList>
            <consortium name="EnsemblPlants"/>
        </authorList>
    </citation>
    <scope>IDENTIFICATION</scope>
</reference>
<dbReference type="PANTHER" id="PTHR45707:SF56">
    <property type="entry name" value="OS11G0608700 PROTEIN"/>
    <property type="match status" value="1"/>
</dbReference>
<dbReference type="Gene3D" id="3.30.70.100">
    <property type="match status" value="1"/>
</dbReference>
<organism evidence="2">
    <name type="scientific">Triticum aestivum</name>
    <name type="common">Wheat</name>
    <dbReference type="NCBI Taxonomy" id="4565"/>
    <lineage>
        <taxon>Eukaryota</taxon>
        <taxon>Viridiplantae</taxon>
        <taxon>Streptophyta</taxon>
        <taxon>Embryophyta</taxon>
        <taxon>Tracheophyta</taxon>
        <taxon>Spermatophyta</taxon>
        <taxon>Magnoliopsida</taxon>
        <taxon>Liliopsida</taxon>
        <taxon>Poales</taxon>
        <taxon>Poaceae</taxon>
        <taxon>BOP clade</taxon>
        <taxon>Pooideae</taxon>
        <taxon>Triticodae</taxon>
        <taxon>Triticeae</taxon>
        <taxon>Triticinae</taxon>
        <taxon>Triticum</taxon>
    </lineage>
</organism>
<dbReference type="InterPro" id="IPR011009">
    <property type="entry name" value="Kinase-like_dom_sf"/>
</dbReference>
<dbReference type="Pfam" id="PF00069">
    <property type="entry name" value="Pkinase"/>
    <property type="match status" value="1"/>
</dbReference>
<protein>
    <recommendedName>
        <fullName evidence="1">Protein kinase domain-containing protein</fullName>
    </recommendedName>
</protein>
<dbReference type="PROSITE" id="PS50011">
    <property type="entry name" value="PROTEIN_KINASE_DOM"/>
    <property type="match status" value="1"/>
</dbReference>